<dbReference type="RefSeq" id="WP_225238503.1">
    <property type="nucleotide sequence ID" value="NZ_JAHYBX010000003.1"/>
</dbReference>
<proteinExistence type="predicted"/>
<dbReference type="SMART" id="SM00671">
    <property type="entry name" value="SEL1"/>
    <property type="match status" value="3"/>
</dbReference>
<accession>A0ABS7YD59</accession>
<dbReference type="PANTHER" id="PTHR11102:SF160">
    <property type="entry name" value="ERAD-ASSOCIATED E3 UBIQUITIN-PROTEIN LIGASE COMPONENT HRD3"/>
    <property type="match status" value="1"/>
</dbReference>
<reference evidence="2 3" key="1">
    <citation type="submission" date="2021-07" db="EMBL/GenBank/DDBJ databases">
        <title>Characterization of Violacein-producing bacteria and related species.</title>
        <authorList>
            <person name="Wilson H.S."/>
            <person name="De Leon M.E."/>
        </authorList>
    </citation>
    <scope>NUCLEOTIDE SEQUENCE [LARGE SCALE GENOMIC DNA]</scope>
    <source>
        <strain evidence="2 3">HSC-2F05</strain>
    </source>
</reference>
<evidence type="ECO:0000313" key="3">
    <source>
        <dbReference type="Proteomes" id="UP001198602"/>
    </source>
</evidence>
<keyword evidence="3" id="KW-1185">Reference proteome</keyword>
<dbReference type="InterPro" id="IPR006597">
    <property type="entry name" value="Sel1-like"/>
</dbReference>
<dbReference type="Proteomes" id="UP001198602">
    <property type="component" value="Unassembled WGS sequence"/>
</dbReference>
<organism evidence="2 3">
    <name type="scientific">Massilia hydrophila</name>
    <dbReference type="NCBI Taxonomy" id="3044279"/>
    <lineage>
        <taxon>Bacteria</taxon>
        <taxon>Pseudomonadati</taxon>
        <taxon>Pseudomonadota</taxon>
        <taxon>Betaproteobacteria</taxon>
        <taxon>Burkholderiales</taxon>
        <taxon>Oxalobacteraceae</taxon>
        <taxon>Telluria group</taxon>
        <taxon>Massilia</taxon>
    </lineage>
</organism>
<name>A0ABS7YD59_9BURK</name>
<dbReference type="EMBL" id="JAHYBX010000003">
    <property type="protein sequence ID" value="MCA1856194.1"/>
    <property type="molecule type" value="Genomic_DNA"/>
</dbReference>
<dbReference type="Pfam" id="PF08238">
    <property type="entry name" value="Sel1"/>
    <property type="match status" value="3"/>
</dbReference>
<gene>
    <name evidence="2" type="ORF">LE190_09675</name>
</gene>
<dbReference type="PANTHER" id="PTHR11102">
    <property type="entry name" value="SEL-1-LIKE PROTEIN"/>
    <property type="match status" value="1"/>
</dbReference>
<dbReference type="InterPro" id="IPR011990">
    <property type="entry name" value="TPR-like_helical_dom_sf"/>
</dbReference>
<comment type="caution">
    <text evidence="2">The sequence shown here is derived from an EMBL/GenBank/DDBJ whole genome shotgun (WGS) entry which is preliminary data.</text>
</comment>
<dbReference type="SUPFAM" id="SSF81901">
    <property type="entry name" value="HCP-like"/>
    <property type="match status" value="1"/>
</dbReference>
<evidence type="ECO:0000256" key="1">
    <source>
        <dbReference type="SAM" id="SignalP"/>
    </source>
</evidence>
<dbReference type="InterPro" id="IPR050767">
    <property type="entry name" value="Sel1_AlgK"/>
</dbReference>
<protein>
    <recommendedName>
        <fullName evidence="4">Sel1 repeat family protein</fullName>
    </recommendedName>
</protein>
<evidence type="ECO:0000313" key="2">
    <source>
        <dbReference type="EMBL" id="MCA1856194.1"/>
    </source>
</evidence>
<feature type="chain" id="PRO_5046151391" description="Sel1 repeat family protein" evidence="1">
    <location>
        <begin position="33"/>
        <end position="141"/>
    </location>
</feature>
<evidence type="ECO:0008006" key="4">
    <source>
        <dbReference type="Google" id="ProtNLM"/>
    </source>
</evidence>
<sequence>MKRKLKRKLGGALAALVLATLVQAPLAGTAWAQHGDEGDLAFRRALAYRAGGDAALAAHWLQVAAGRGMPEAMFLLAGMLLEGAGVAKDEAAARRWLHAAAELDYPEAWQQLGMLEQDPEKANQYMRRAAHALSHRAGMKR</sequence>
<dbReference type="Gene3D" id="1.25.40.10">
    <property type="entry name" value="Tetratricopeptide repeat domain"/>
    <property type="match status" value="1"/>
</dbReference>
<keyword evidence="1" id="KW-0732">Signal</keyword>
<feature type="signal peptide" evidence="1">
    <location>
        <begin position="1"/>
        <end position="32"/>
    </location>
</feature>